<proteinExistence type="predicted"/>
<sequence>MESHASGFEQYLLRIIAEGFDLFPFFEIIVMILVGFIDKKWFKYNKAMLTLTVLYSGAYLLLNLIIIYLPVCFLLFVL</sequence>
<feature type="transmembrane region" description="Helical" evidence="1">
    <location>
        <begin position="57"/>
        <end position="77"/>
    </location>
</feature>
<evidence type="ECO:0000256" key="1">
    <source>
        <dbReference type="SAM" id="Phobius"/>
    </source>
</evidence>
<evidence type="ECO:0000313" key="2">
    <source>
        <dbReference type="EMBL" id="GAK37028.1"/>
    </source>
</evidence>
<accession>A0A069D2C3</accession>
<evidence type="ECO:0000313" key="3">
    <source>
        <dbReference type="Proteomes" id="UP000027601"/>
    </source>
</evidence>
<comment type="caution">
    <text evidence="2">The sequence shown here is derived from an EMBL/GenBank/DDBJ whole genome shotgun (WGS) entry which is preliminary data.</text>
</comment>
<dbReference type="AlphaFoldDB" id="A0A069D2C3"/>
<keyword evidence="3" id="KW-1185">Reference proteome</keyword>
<dbReference type="Proteomes" id="UP000027601">
    <property type="component" value="Unassembled WGS sequence"/>
</dbReference>
<keyword evidence="1" id="KW-0812">Transmembrane</keyword>
<name>A0A069D2C3_9BACE</name>
<keyword evidence="1" id="KW-1133">Transmembrane helix</keyword>
<dbReference type="EMBL" id="BAJS01000012">
    <property type="protein sequence ID" value="GAK37028.1"/>
    <property type="molecule type" value="Genomic_DNA"/>
</dbReference>
<protein>
    <submittedName>
        <fullName evidence="2">Uncharacterized protein</fullName>
    </submittedName>
</protein>
<feature type="transmembrane region" description="Helical" evidence="1">
    <location>
        <begin position="12"/>
        <end position="37"/>
    </location>
</feature>
<gene>
    <name evidence="2" type="ORF">JCM15093_2243</name>
</gene>
<organism evidence="2 3">
    <name type="scientific">Bacteroides graminisolvens DSM 19988 = JCM 15093</name>
    <dbReference type="NCBI Taxonomy" id="1121097"/>
    <lineage>
        <taxon>Bacteria</taxon>
        <taxon>Pseudomonadati</taxon>
        <taxon>Bacteroidota</taxon>
        <taxon>Bacteroidia</taxon>
        <taxon>Bacteroidales</taxon>
        <taxon>Bacteroidaceae</taxon>
        <taxon>Bacteroides</taxon>
    </lineage>
</organism>
<reference evidence="2 3" key="1">
    <citation type="journal article" date="2015" name="Microbes Environ.">
        <title>Distribution and evolution of nitrogen fixation genes in the phylum bacteroidetes.</title>
        <authorList>
            <person name="Inoue J."/>
            <person name="Oshima K."/>
            <person name="Suda W."/>
            <person name="Sakamoto M."/>
            <person name="Iino T."/>
            <person name="Noda S."/>
            <person name="Hongoh Y."/>
            <person name="Hattori M."/>
            <person name="Ohkuma M."/>
        </authorList>
    </citation>
    <scope>NUCLEOTIDE SEQUENCE [LARGE SCALE GENOMIC DNA]</scope>
    <source>
        <strain evidence="2 3">JCM 15093</strain>
    </source>
</reference>
<keyword evidence="1" id="KW-0472">Membrane</keyword>